<feature type="domain" description="PD-(D/E)XK endonuclease-like" evidence="1">
    <location>
        <begin position="15"/>
        <end position="256"/>
    </location>
</feature>
<keyword evidence="3" id="KW-1185">Reference proteome</keyword>
<proteinExistence type="predicted"/>
<gene>
    <name evidence="2" type="ORF">HWQ67_15335</name>
</gene>
<organism evidence="2 3">
    <name type="scientific">Candidatus Magnetobacterium casense</name>
    <dbReference type="NCBI Taxonomy" id="1455061"/>
    <lineage>
        <taxon>Bacteria</taxon>
        <taxon>Pseudomonadati</taxon>
        <taxon>Nitrospirota</taxon>
        <taxon>Thermodesulfovibrionia</taxon>
        <taxon>Thermodesulfovibrionales</taxon>
        <taxon>Candidatus Magnetobacteriaceae</taxon>
        <taxon>Candidatus Magnetobacterium</taxon>
    </lineage>
</organism>
<sequence>GPGRPKPKPYQKSEHHAVLGVVIQSVVERFYNDELWSLLRGKQLVDRLLDLAQEAMKVELAKRYIDWRLAPPRVELEKVIKDGVLGYLRTLQAHHLLGPYARAEVDLLGYVNKYTPVGGRADVVIRRESDPGKGVTILDGKNGKRYRDGRKGVGVHTDPDQLRWYALCFYLVYQAIPDRLGFVYYRYPFGAPVLDAEGKETGGIEQGVEWVNCTKDDLKGLGQRAVDTVKLIEKQQFEAKPVPKTCKFCDYESVCPERQAQRVSNRRSPSGGLPESTGLEVIDL</sequence>
<evidence type="ECO:0000259" key="1">
    <source>
        <dbReference type="Pfam" id="PF12705"/>
    </source>
</evidence>
<comment type="caution">
    <text evidence="2">The sequence shown here is derived from an EMBL/GenBank/DDBJ whole genome shotgun (WGS) entry which is preliminary data.</text>
</comment>
<dbReference type="Pfam" id="PF12705">
    <property type="entry name" value="PDDEXK_1"/>
    <property type="match status" value="1"/>
</dbReference>
<dbReference type="EMBL" id="JABXWD010000390">
    <property type="protein sequence ID" value="MBV6342954.1"/>
    <property type="molecule type" value="Genomic_DNA"/>
</dbReference>
<protein>
    <submittedName>
        <fullName evidence="2">PD-(D/E)XK nuclease family protein</fullName>
    </submittedName>
</protein>
<dbReference type="RefSeq" id="WP_218253562.1">
    <property type="nucleotide sequence ID" value="NZ_JABXWD010000390.1"/>
</dbReference>
<dbReference type="InterPro" id="IPR038726">
    <property type="entry name" value="PDDEXK_AddAB-type"/>
</dbReference>
<dbReference type="Proteomes" id="UP001196980">
    <property type="component" value="Unassembled WGS sequence"/>
</dbReference>
<evidence type="ECO:0000313" key="2">
    <source>
        <dbReference type="EMBL" id="MBV6342954.1"/>
    </source>
</evidence>
<feature type="non-terminal residue" evidence="2">
    <location>
        <position position="1"/>
    </location>
</feature>
<accession>A0ABS6S3K3</accession>
<evidence type="ECO:0000313" key="3">
    <source>
        <dbReference type="Proteomes" id="UP001196980"/>
    </source>
</evidence>
<name>A0ABS6S3K3_9BACT</name>
<reference evidence="2 3" key="1">
    <citation type="journal article" date="2020" name="J Geophys Res Biogeosci">
        <title>Magnetotaxis as an Adaptation to Enable Bacterial Shuttling of Microbial Sulfur and Sulfur Cycling Across Aquatic Oxic#Anoxic Interfaces.</title>
        <authorList>
            <person name="Li J."/>
            <person name="Liu P."/>
            <person name="Wang J."/>
            <person name="Roberts A.P."/>
            <person name="Pan Y."/>
        </authorList>
    </citation>
    <scope>NUCLEOTIDE SEQUENCE [LARGE SCALE GENOMIC DNA]</scope>
    <source>
        <strain evidence="2 3">MYR-1_YQ</strain>
    </source>
</reference>